<dbReference type="AlphaFoldDB" id="A0A9X3IPL5"/>
<reference evidence="2 4" key="2">
    <citation type="submission" date="2023-06" db="EMBL/GenBank/DDBJ databases">
        <title>Draft Genome Sequences of lactic acid bacteria strains isolated from fermented milk products.</title>
        <authorList>
            <person name="Elcheninov A.G."/>
            <person name="Klyukina A."/>
            <person name="Zayulina K.S."/>
            <person name="Gavirova L.A."/>
            <person name="Shcherbakova P.A."/>
            <person name="Shestakov A.I."/>
            <person name="Kublanov I.V."/>
            <person name="Kochetkova T.V."/>
        </authorList>
    </citation>
    <scope>NUCLEOTIDE SEQUENCE [LARGE SCALE GENOMIC DNA]</scope>
    <source>
        <strain evidence="2 4">TOM.81</strain>
    </source>
</reference>
<evidence type="ECO:0000313" key="4">
    <source>
        <dbReference type="Proteomes" id="UP001242903"/>
    </source>
</evidence>
<evidence type="ECO:0000313" key="3">
    <source>
        <dbReference type="Proteomes" id="UP001080333"/>
    </source>
</evidence>
<sequence>MSERKNNLLDELITISVNETEQKFVNKAIHQLRDEQQSEKVVVKNLVYDLKSVIINNQKLSEPALKLLNQLNKPDVGFSRYFGMF</sequence>
<name>A0A9X3IPL5_9LACO</name>
<gene>
    <name evidence="1" type="ORF">D0502_07470</name>
    <name evidence="2" type="ORF">QUE93_01765</name>
</gene>
<keyword evidence="4" id="KW-1185">Reference proteome</keyword>
<protein>
    <submittedName>
        <fullName evidence="1">Uncharacterized protein</fullName>
    </submittedName>
</protein>
<dbReference type="Proteomes" id="UP001080333">
    <property type="component" value="Unassembled WGS sequence"/>
</dbReference>
<dbReference type="Proteomes" id="UP001242903">
    <property type="component" value="Unassembled WGS sequence"/>
</dbReference>
<organism evidence="1 3">
    <name type="scientific">Leuconostoc falkenbergense</name>
    <dbReference type="NCBI Taxonomy" id="2766470"/>
    <lineage>
        <taxon>Bacteria</taxon>
        <taxon>Bacillati</taxon>
        <taxon>Bacillota</taxon>
        <taxon>Bacilli</taxon>
        <taxon>Lactobacillales</taxon>
        <taxon>Lactobacillaceae</taxon>
        <taxon>Leuconostoc</taxon>
    </lineage>
</organism>
<proteinExistence type="predicted"/>
<reference evidence="1" key="1">
    <citation type="submission" date="2018-08" db="EMBL/GenBank/DDBJ databases">
        <title>Draft genome sequences of Leuconostoc spp. and Weissella spp. with biocontrol potential.</title>
        <authorList>
            <person name="Lo R."/>
            <person name="Ho V.T.T."/>
            <person name="Turner M.S."/>
        </authorList>
    </citation>
    <scope>NUCLEOTIDE SEQUENCE</scope>
    <source>
        <strain evidence="1">156</strain>
    </source>
</reference>
<dbReference type="EMBL" id="JAUCAQ010000003">
    <property type="protein sequence ID" value="MDM7645755.1"/>
    <property type="molecule type" value="Genomic_DNA"/>
</dbReference>
<comment type="caution">
    <text evidence="1">The sequence shown here is derived from an EMBL/GenBank/DDBJ whole genome shotgun (WGS) entry which is preliminary data.</text>
</comment>
<dbReference type="RefSeq" id="WP_114666557.1">
    <property type="nucleotide sequence ID" value="NZ_BMBR01000001.1"/>
</dbReference>
<accession>A0A9X3IPL5</accession>
<dbReference type="GeneID" id="97230102"/>
<evidence type="ECO:0000313" key="1">
    <source>
        <dbReference type="EMBL" id="MCX7579218.1"/>
    </source>
</evidence>
<dbReference type="EMBL" id="QVOQ01000015">
    <property type="protein sequence ID" value="MCX7579218.1"/>
    <property type="molecule type" value="Genomic_DNA"/>
</dbReference>
<evidence type="ECO:0000313" key="2">
    <source>
        <dbReference type="EMBL" id="MDM7645755.1"/>
    </source>
</evidence>